<gene>
    <name evidence="4" type="ORF">METZ01_LOCUS163824</name>
</gene>
<evidence type="ECO:0000313" key="4">
    <source>
        <dbReference type="EMBL" id="SVB10970.1"/>
    </source>
</evidence>
<dbReference type="CDD" id="cd08551">
    <property type="entry name" value="Fe-ADH"/>
    <property type="match status" value="1"/>
</dbReference>
<dbReference type="Pfam" id="PF00465">
    <property type="entry name" value="Fe-ADH"/>
    <property type="match status" value="1"/>
</dbReference>
<evidence type="ECO:0000256" key="1">
    <source>
        <dbReference type="ARBA" id="ARBA00007358"/>
    </source>
</evidence>
<dbReference type="PANTHER" id="PTHR11496:SF102">
    <property type="entry name" value="ALCOHOL DEHYDROGENASE 4"/>
    <property type="match status" value="1"/>
</dbReference>
<dbReference type="AlphaFoldDB" id="A0A382BAU8"/>
<organism evidence="4">
    <name type="scientific">marine metagenome</name>
    <dbReference type="NCBI Taxonomy" id="408172"/>
    <lineage>
        <taxon>unclassified sequences</taxon>
        <taxon>metagenomes</taxon>
        <taxon>ecological metagenomes</taxon>
    </lineage>
</organism>
<reference evidence="4" key="1">
    <citation type="submission" date="2018-05" db="EMBL/GenBank/DDBJ databases">
        <authorList>
            <person name="Lanie J.A."/>
            <person name="Ng W.-L."/>
            <person name="Kazmierczak K.M."/>
            <person name="Andrzejewski T.M."/>
            <person name="Davidsen T.M."/>
            <person name="Wayne K.J."/>
            <person name="Tettelin H."/>
            <person name="Glass J.I."/>
            <person name="Rusch D."/>
            <person name="Podicherti R."/>
            <person name="Tsui H.-C.T."/>
            <person name="Winkler M.E."/>
        </authorList>
    </citation>
    <scope>NUCLEOTIDE SEQUENCE</scope>
</reference>
<name>A0A382BAU8_9ZZZZ</name>
<dbReference type="PANTHER" id="PTHR11496">
    <property type="entry name" value="ALCOHOL DEHYDROGENASE"/>
    <property type="match status" value="1"/>
</dbReference>
<comment type="similarity">
    <text evidence="1">Belongs to the iron-containing alcohol dehydrogenase family.</text>
</comment>
<dbReference type="SUPFAM" id="SSF56796">
    <property type="entry name" value="Dehydroquinate synthase-like"/>
    <property type="match status" value="1"/>
</dbReference>
<dbReference type="GO" id="GO:0004022">
    <property type="term" value="F:alcohol dehydrogenase (NAD+) activity"/>
    <property type="evidence" value="ECO:0007669"/>
    <property type="project" value="TreeGrafter"/>
</dbReference>
<dbReference type="FunFam" id="3.40.50.1970:FF:000003">
    <property type="entry name" value="Alcohol dehydrogenase, iron-containing"/>
    <property type="match status" value="1"/>
</dbReference>
<accession>A0A382BAU8</accession>
<feature type="domain" description="Alcohol dehydrogenase iron-type/glycerol dehydrogenase GldA" evidence="3">
    <location>
        <begin position="25"/>
        <end position="191"/>
    </location>
</feature>
<sequence length="209" mass="21803">MSDLASVTEISEAVGSWSARIGSVKVEHGAGCLAQLGELVAELKGHRAMIVTDPGIRAAGHVDRALQAFKGKSIEAYVFDGVEENPTTEHVETGKQFAVEHCIDSIVGLGGGSAMDCAKGINFLLTNGGRMEDYWGMNKAKEPMLPSLGVPTTAGTGSEAQSFALIAQAKTHKKMACGDTKAHFQTVILDPELTGTVPYSVAVATGLDA</sequence>
<dbReference type="Gene3D" id="3.40.50.1970">
    <property type="match status" value="1"/>
</dbReference>
<dbReference type="InterPro" id="IPR001670">
    <property type="entry name" value="ADH_Fe/GldA"/>
</dbReference>
<evidence type="ECO:0000259" key="3">
    <source>
        <dbReference type="Pfam" id="PF00465"/>
    </source>
</evidence>
<proteinExistence type="inferred from homology"/>
<evidence type="ECO:0000256" key="2">
    <source>
        <dbReference type="ARBA" id="ARBA00023002"/>
    </source>
</evidence>
<dbReference type="GO" id="GO:0046872">
    <property type="term" value="F:metal ion binding"/>
    <property type="evidence" value="ECO:0007669"/>
    <property type="project" value="InterPro"/>
</dbReference>
<protein>
    <recommendedName>
        <fullName evidence="3">Alcohol dehydrogenase iron-type/glycerol dehydrogenase GldA domain-containing protein</fullName>
    </recommendedName>
</protein>
<dbReference type="EMBL" id="UINC01028993">
    <property type="protein sequence ID" value="SVB10970.1"/>
    <property type="molecule type" value="Genomic_DNA"/>
</dbReference>
<feature type="non-terminal residue" evidence="4">
    <location>
        <position position="209"/>
    </location>
</feature>
<keyword evidence="2" id="KW-0560">Oxidoreductase</keyword>
<dbReference type="InterPro" id="IPR039697">
    <property type="entry name" value="Alcohol_dehydrogenase_Fe"/>
</dbReference>